<name>A0ABX5J7W9_9RHOB</name>
<dbReference type="Gene3D" id="1.10.3680.10">
    <property type="entry name" value="TerB-like"/>
    <property type="match status" value="1"/>
</dbReference>
<accession>A0ABX5J7W9</accession>
<keyword evidence="1" id="KW-1133">Transmembrane helix</keyword>
<feature type="transmembrane region" description="Helical" evidence="1">
    <location>
        <begin position="90"/>
        <end position="111"/>
    </location>
</feature>
<dbReference type="EMBL" id="PZZW01000007">
    <property type="protein sequence ID" value="PTM76855.1"/>
    <property type="molecule type" value="Genomic_DNA"/>
</dbReference>
<keyword evidence="1" id="KW-0812">Transmembrane</keyword>
<evidence type="ECO:0000259" key="2">
    <source>
        <dbReference type="Pfam" id="PF01926"/>
    </source>
</evidence>
<dbReference type="Gene3D" id="3.40.50.300">
    <property type="entry name" value="P-loop containing nucleotide triphosphate hydrolases"/>
    <property type="match status" value="1"/>
</dbReference>
<dbReference type="Pfam" id="PF05099">
    <property type="entry name" value="TerB"/>
    <property type="match status" value="1"/>
</dbReference>
<dbReference type="SUPFAM" id="SSF52540">
    <property type="entry name" value="P-loop containing nucleoside triphosphate hydrolases"/>
    <property type="match status" value="1"/>
</dbReference>
<sequence>MPEIAATASDLDFEGVHQVIAEPLRLKHKLAIGEDAYASMRVIRSASDLAVAGGSAAAGGAIAASSTVAGTFFGGGLLPALGLGTAVTPVGWVVGAAMVTGGVALGVTRLWRTYERSRVHAIPAFINTPLDVLGMSLFDLMAGLALKLCEAGDGIDEEERAIIREIFIKEWGFDPHYVAYALPVVEDAVAGRTLEDLARSLAQFQRDNPDCNAQAMHADLILFLTEVAEADGRIDKGEASAIARVDAIFRDANRGLLSRAGSLISGWTFRGRAVAGDPAVSSYLNAVVDLARSGESEKLMKTATVPALTLWLLGRTGAGKSSLVQALTGASAAQVGNGFTSCTRTAVAYDHPVETPVLRFLDTRGLAEVGYDPAEDLAACEKGSHAILAIARLDDPVQGELAEVLATVRRRRPEIPILVIHTGADLVEDAEARARARATTQARLDAAVGEPLPSVETALSPSTLQDAPPADLVEALSKILPETALILMDEDAKDAESRAFSRNRAMVLWFAAAAAATDAAPVVGLVTVPGLQGALLHRLAAAYGIEWNKARMAAFAAALGTSVVLRAGVELLLRQAVKLVPAYGQTVGAASAATISFSTTLALGRAAAAWLHHEARGEPMSPADLQQRYRDALGRAMLARS</sequence>
<gene>
    <name evidence="4" type="ORF">C8J29_107134</name>
</gene>
<feature type="domain" description="Co-chaperone DjlA N-terminal" evidence="3">
    <location>
        <begin position="142"/>
        <end position="249"/>
    </location>
</feature>
<protein>
    <submittedName>
        <fullName evidence="4">Uncharacterized protein (DUF697 family)</fullName>
    </submittedName>
</protein>
<evidence type="ECO:0000256" key="1">
    <source>
        <dbReference type="SAM" id="Phobius"/>
    </source>
</evidence>
<comment type="caution">
    <text evidence="4">The sequence shown here is derived from an EMBL/GenBank/DDBJ whole genome shotgun (WGS) entry which is preliminary data.</text>
</comment>
<dbReference type="CDD" id="cd00882">
    <property type="entry name" value="Ras_like_GTPase"/>
    <property type="match status" value="1"/>
</dbReference>
<dbReference type="InterPro" id="IPR006073">
    <property type="entry name" value="GTP-bd"/>
</dbReference>
<dbReference type="CDD" id="cd07177">
    <property type="entry name" value="terB_like"/>
    <property type="match status" value="1"/>
</dbReference>
<dbReference type="InterPro" id="IPR007791">
    <property type="entry name" value="DjlA_N"/>
</dbReference>
<keyword evidence="1" id="KW-0472">Membrane</keyword>
<feature type="transmembrane region" description="Helical" evidence="1">
    <location>
        <begin position="49"/>
        <end position="78"/>
    </location>
</feature>
<feature type="domain" description="G" evidence="2">
    <location>
        <begin position="312"/>
        <end position="417"/>
    </location>
</feature>
<organism evidence="4 5">
    <name type="scientific">Cereibacter johrii</name>
    <dbReference type="NCBI Taxonomy" id="445629"/>
    <lineage>
        <taxon>Bacteria</taxon>
        <taxon>Pseudomonadati</taxon>
        <taxon>Pseudomonadota</taxon>
        <taxon>Alphaproteobacteria</taxon>
        <taxon>Rhodobacterales</taxon>
        <taxon>Paracoccaceae</taxon>
        <taxon>Cereibacter</taxon>
    </lineage>
</organism>
<evidence type="ECO:0000313" key="5">
    <source>
        <dbReference type="Proteomes" id="UP000240800"/>
    </source>
</evidence>
<evidence type="ECO:0000259" key="3">
    <source>
        <dbReference type="Pfam" id="PF05099"/>
    </source>
</evidence>
<dbReference type="SUPFAM" id="SSF158682">
    <property type="entry name" value="TerB-like"/>
    <property type="match status" value="1"/>
</dbReference>
<dbReference type="InterPro" id="IPR027417">
    <property type="entry name" value="P-loop_NTPase"/>
</dbReference>
<feature type="transmembrane region" description="Helical" evidence="1">
    <location>
        <begin position="507"/>
        <end position="532"/>
    </location>
</feature>
<evidence type="ECO:0000313" key="4">
    <source>
        <dbReference type="EMBL" id="PTM76855.1"/>
    </source>
</evidence>
<reference evidence="4 5" key="1">
    <citation type="submission" date="2018-04" db="EMBL/GenBank/DDBJ databases">
        <title>Genomic Encyclopedia of Type Strains, Phase III (KMG-III): the genomes of soil and plant-associated and newly described type strains.</title>
        <authorList>
            <person name="Whitman W."/>
        </authorList>
    </citation>
    <scope>NUCLEOTIDE SEQUENCE [LARGE SCALE GENOMIC DNA]</scope>
    <source>
        <strain evidence="4 5">JA192</strain>
    </source>
</reference>
<dbReference type="InterPro" id="IPR029024">
    <property type="entry name" value="TerB-like"/>
</dbReference>
<dbReference type="Proteomes" id="UP000240800">
    <property type="component" value="Unassembled WGS sequence"/>
</dbReference>
<dbReference type="RefSeq" id="WP_084296090.1">
    <property type="nucleotide sequence ID" value="NZ_MABH01000242.1"/>
</dbReference>
<dbReference type="Pfam" id="PF01926">
    <property type="entry name" value="MMR_HSR1"/>
    <property type="match status" value="1"/>
</dbReference>
<keyword evidence="5" id="KW-1185">Reference proteome</keyword>
<proteinExistence type="predicted"/>